<dbReference type="InterPro" id="IPR014716">
    <property type="entry name" value="Fibrinogen_a/b/g_C_1"/>
</dbReference>
<dbReference type="Proteomes" id="UP001177744">
    <property type="component" value="Unassembled WGS sequence"/>
</dbReference>
<sequence>MMSKIENYVVENMKSEMAQIQQNAVQNHTATMLEIGTSLLSQTAEQTRKLTDVETQMLNQTSRLEIQLLENSLSTYKLEKQLLQQTNEILKIQEKNSRQALIAGWRTGNQGGWWQRWGQLSAAGEDGPDHREQGEVEKPSGVIGTSSRRSHLLIALSNWGWCQQQVQAPGGTVGFGNPSGEYWLGNEFIFAMTSQRQYTLRIQLMDWEGNQAYSQYDRFHIGNEKQNYSAAVEVGDAPTTAAVLTSSEPGFWLSGAPACLCCNGSDPGIWDPGCRAFSSSAMPMRGKCREEAYILLNEYGNDLYVPEKFTDRDQQPSGVRRRW</sequence>
<dbReference type="GO" id="GO:0001525">
    <property type="term" value="P:angiogenesis"/>
    <property type="evidence" value="ECO:0007669"/>
    <property type="project" value="UniProtKB-KW"/>
</dbReference>
<evidence type="ECO:0000259" key="11">
    <source>
        <dbReference type="PROSITE" id="PS51406"/>
    </source>
</evidence>
<accession>A0AA40LHL7</accession>
<keyword evidence="2" id="KW-0217">Developmental protein</keyword>
<dbReference type="GO" id="GO:0030154">
    <property type="term" value="P:cell differentiation"/>
    <property type="evidence" value="ECO:0007669"/>
    <property type="project" value="UniProtKB-KW"/>
</dbReference>
<evidence type="ECO:0000313" key="12">
    <source>
        <dbReference type="EMBL" id="KAK1331979.1"/>
    </source>
</evidence>
<dbReference type="PANTHER" id="PTHR47221:SF6">
    <property type="entry name" value="FIBRINOGEN ALPHA CHAIN"/>
    <property type="match status" value="1"/>
</dbReference>
<reference evidence="12" key="1">
    <citation type="submission" date="2023-06" db="EMBL/GenBank/DDBJ databases">
        <title>Reference genome for the Northern bat (Eptesicus nilssonii), a most northern bat species.</title>
        <authorList>
            <person name="Laine V.N."/>
            <person name="Pulliainen A.T."/>
            <person name="Lilley T.M."/>
        </authorList>
    </citation>
    <scope>NUCLEOTIDE SEQUENCE</scope>
    <source>
        <strain evidence="12">BLF_Eptnil</strain>
        <tissue evidence="12">Kidney</tissue>
    </source>
</reference>
<keyword evidence="7" id="KW-0175">Coiled coil</keyword>
<proteinExistence type="predicted"/>
<comment type="caution">
    <text evidence="12">The sequence shown here is derived from an EMBL/GenBank/DDBJ whole genome shotgun (WGS) entry which is preliminary data.</text>
</comment>
<dbReference type="Gene3D" id="3.90.215.10">
    <property type="entry name" value="Gamma Fibrinogen, chain A, domain 1"/>
    <property type="match status" value="1"/>
</dbReference>
<keyword evidence="4" id="KW-0037">Angiogenesis</keyword>
<feature type="region of interest" description="Disordered" evidence="10">
    <location>
        <begin position="122"/>
        <end position="142"/>
    </location>
</feature>
<dbReference type="Pfam" id="PF00147">
    <property type="entry name" value="Fibrinogen_C"/>
    <property type="match status" value="1"/>
</dbReference>
<evidence type="ECO:0000256" key="10">
    <source>
        <dbReference type="SAM" id="MobiDB-lite"/>
    </source>
</evidence>
<evidence type="ECO:0000256" key="4">
    <source>
        <dbReference type="ARBA" id="ARBA00022657"/>
    </source>
</evidence>
<evidence type="ECO:0000256" key="3">
    <source>
        <dbReference type="ARBA" id="ARBA00022525"/>
    </source>
</evidence>
<dbReference type="GO" id="GO:0005576">
    <property type="term" value="C:extracellular region"/>
    <property type="evidence" value="ECO:0007669"/>
    <property type="project" value="UniProtKB-SubCell"/>
</dbReference>
<dbReference type="InterPro" id="IPR057439">
    <property type="entry name" value="ANG-1/2/4"/>
</dbReference>
<dbReference type="SMART" id="SM00186">
    <property type="entry name" value="FBG"/>
    <property type="match status" value="1"/>
</dbReference>
<organism evidence="12 13">
    <name type="scientific">Cnephaeus nilssonii</name>
    <name type="common">Northern bat</name>
    <name type="synonym">Eptesicus nilssonii</name>
    <dbReference type="NCBI Taxonomy" id="3371016"/>
    <lineage>
        <taxon>Eukaryota</taxon>
        <taxon>Metazoa</taxon>
        <taxon>Chordata</taxon>
        <taxon>Craniata</taxon>
        <taxon>Vertebrata</taxon>
        <taxon>Euteleostomi</taxon>
        <taxon>Mammalia</taxon>
        <taxon>Eutheria</taxon>
        <taxon>Laurasiatheria</taxon>
        <taxon>Chiroptera</taxon>
        <taxon>Yangochiroptera</taxon>
        <taxon>Vespertilionidae</taxon>
        <taxon>Cnephaeus</taxon>
    </lineage>
</organism>
<comment type="subcellular location">
    <subcellularLocation>
        <location evidence="1">Secreted</location>
    </subcellularLocation>
</comment>
<protein>
    <recommendedName>
        <fullName evidence="11">Fibrinogen C-terminal domain-containing protein</fullName>
    </recommendedName>
</protein>
<keyword evidence="13" id="KW-1185">Reference proteome</keyword>
<feature type="compositionally biased region" description="Basic and acidic residues" evidence="10">
    <location>
        <begin position="127"/>
        <end position="138"/>
    </location>
</feature>
<dbReference type="InterPro" id="IPR037579">
    <property type="entry name" value="FIB_ANG-like"/>
</dbReference>
<dbReference type="Pfam" id="PF25443">
    <property type="entry name" value="ANG-1"/>
    <property type="match status" value="1"/>
</dbReference>
<dbReference type="AlphaFoldDB" id="A0AA40LHL7"/>
<evidence type="ECO:0000256" key="6">
    <source>
        <dbReference type="ARBA" id="ARBA00022782"/>
    </source>
</evidence>
<keyword evidence="6" id="KW-0221">Differentiation</keyword>
<name>A0AA40LHL7_CNENI</name>
<gene>
    <name evidence="12" type="ORF">QTO34_007656</name>
</gene>
<dbReference type="EMBL" id="JAULJE010000019">
    <property type="protein sequence ID" value="KAK1331979.1"/>
    <property type="molecule type" value="Genomic_DNA"/>
</dbReference>
<evidence type="ECO:0000256" key="2">
    <source>
        <dbReference type="ARBA" id="ARBA00022473"/>
    </source>
</evidence>
<evidence type="ECO:0000256" key="1">
    <source>
        <dbReference type="ARBA" id="ARBA00004613"/>
    </source>
</evidence>
<evidence type="ECO:0000256" key="7">
    <source>
        <dbReference type="ARBA" id="ARBA00023054"/>
    </source>
</evidence>
<evidence type="ECO:0000313" key="13">
    <source>
        <dbReference type="Proteomes" id="UP001177744"/>
    </source>
</evidence>
<feature type="domain" description="Fibrinogen C-terminal" evidence="11">
    <location>
        <begin position="174"/>
        <end position="228"/>
    </location>
</feature>
<dbReference type="SUPFAM" id="SSF56496">
    <property type="entry name" value="Fibrinogen C-terminal domain-like"/>
    <property type="match status" value="1"/>
</dbReference>
<dbReference type="PROSITE" id="PS51406">
    <property type="entry name" value="FIBRINOGEN_C_2"/>
    <property type="match status" value="1"/>
</dbReference>
<dbReference type="GO" id="GO:0007596">
    <property type="term" value="P:blood coagulation"/>
    <property type="evidence" value="ECO:0007669"/>
    <property type="project" value="InterPro"/>
</dbReference>
<evidence type="ECO:0000256" key="8">
    <source>
        <dbReference type="ARBA" id="ARBA00023157"/>
    </source>
</evidence>
<dbReference type="InterPro" id="IPR036056">
    <property type="entry name" value="Fibrinogen-like_C"/>
</dbReference>
<keyword evidence="3" id="KW-0964">Secreted</keyword>
<keyword evidence="8" id="KW-1015">Disulfide bond</keyword>
<keyword evidence="9" id="KW-0325">Glycoprotein</keyword>
<dbReference type="InterPro" id="IPR002181">
    <property type="entry name" value="Fibrinogen_a/b/g_C_dom"/>
</dbReference>
<dbReference type="PANTHER" id="PTHR47221">
    <property type="entry name" value="FIBRINOGEN ALPHA CHAIN"/>
    <property type="match status" value="1"/>
</dbReference>
<evidence type="ECO:0000256" key="5">
    <source>
        <dbReference type="ARBA" id="ARBA00022729"/>
    </source>
</evidence>
<evidence type="ECO:0000256" key="9">
    <source>
        <dbReference type="ARBA" id="ARBA00023180"/>
    </source>
</evidence>
<keyword evidence="5" id="KW-0732">Signal</keyword>